<reference evidence="2" key="1">
    <citation type="journal article" date="2018" name="PLoS Negl. Trop. Dis.">
        <title>An insight into the salivary gland and fat body transcriptome of Panstrongylus lignarius (Hemiptera: Heteroptera), the main vector of Chagas disease in Peru.</title>
        <authorList>
            <person name="Nevoa J.C."/>
            <person name="Mendes M.T."/>
            <person name="da Silva M.V."/>
            <person name="Soares S.C."/>
            <person name="Oliveira C.J.F."/>
            <person name="Ribeiro J.M.C."/>
        </authorList>
    </citation>
    <scope>NUCLEOTIDE SEQUENCE</scope>
</reference>
<protein>
    <submittedName>
        <fullName evidence="2">Putative secreted protein</fullName>
    </submittedName>
</protein>
<sequence>MPGLPNGRKTFFGVYITLALYLTLRNAVADCVCPAVLITSHLYSPKSVGCASEMVKEPPGLTQALCPTGPNGRPSLYHTTRAVSSFDIHSNVTASPSETV</sequence>
<feature type="chain" id="PRO_5012488515" evidence="1">
    <location>
        <begin position="30"/>
        <end position="100"/>
    </location>
</feature>
<feature type="signal peptide" evidence="1">
    <location>
        <begin position="1"/>
        <end position="29"/>
    </location>
</feature>
<proteinExistence type="predicted"/>
<organism evidence="2">
    <name type="scientific">Panstrongylus lignarius</name>
    <dbReference type="NCBI Taxonomy" id="156445"/>
    <lineage>
        <taxon>Eukaryota</taxon>
        <taxon>Metazoa</taxon>
        <taxon>Ecdysozoa</taxon>
        <taxon>Arthropoda</taxon>
        <taxon>Hexapoda</taxon>
        <taxon>Insecta</taxon>
        <taxon>Pterygota</taxon>
        <taxon>Neoptera</taxon>
        <taxon>Paraneoptera</taxon>
        <taxon>Hemiptera</taxon>
        <taxon>Heteroptera</taxon>
        <taxon>Panheteroptera</taxon>
        <taxon>Cimicomorpha</taxon>
        <taxon>Reduviidae</taxon>
        <taxon>Triatominae</taxon>
        <taxon>Panstrongylus</taxon>
    </lineage>
</organism>
<name>A0A224XQT6_9HEMI</name>
<accession>A0A224XQT6</accession>
<evidence type="ECO:0000256" key="1">
    <source>
        <dbReference type="SAM" id="SignalP"/>
    </source>
</evidence>
<dbReference type="AlphaFoldDB" id="A0A224XQT6"/>
<evidence type="ECO:0000313" key="2">
    <source>
        <dbReference type="EMBL" id="JAW14867.1"/>
    </source>
</evidence>
<dbReference type="EMBL" id="GFTR01001559">
    <property type="protein sequence ID" value="JAW14867.1"/>
    <property type="molecule type" value="Transcribed_RNA"/>
</dbReference>
<keyword evidence="1" id="KW-0732">Signal</keyword>